<dbReference type="Gene3D" id="3.40.190.10">
    <property type="entry name" value="Periplasmic binding protein-like II"/>
    <property type="match status" value="1"/>
</dbReference>
<keyword evidence="1" id="KW-0732">Signal</keyword>
<proteinExistence type="predicted"/>
<comment type="caution">
    <text evidence="2">The sequence shown here is derived from an EMBL/GenBank/DDBJ whole genome shotgun (WGS) entry which is preliminary data.</text>
</comment>
<dbReference type="PANTHER" id="PTHR30006">
    <property type="entry name" value="THIAMINE-BINDING PERIPLASMIC PROTEIN-RELATED"/>
    <property type="match status" value="1"/>
</dbReference>
<evidence type="ECO:0000256" key="1">
    <source>
        <dbReference type="ARBA" id="ARBA00022729"/>
    </source>
</evidence>
<dbReference type="AlphaFoldDB" id="A0A556MP77"/>
<organism evidence="2 3">
    <name type="scientific">Fluviicola chungangensis</name>
    <dbReference type="NCBI Taxonomy" id="2597671"/>
    <lineage>
        <taxon>Bacteria</taxon>
        <taxon>Pseudomonadati</taxon>
        <taxon>Bacteroidota</taxon>
        <taxon>Flavobacteriia</taxon>
        <taxon>Flavobacteriales</taxon>
        <taxon>Crocinitomicaceae</taxon>
        <taxon>Fluviicola</taxon>
    </lineage>
</organism>
<accession>A0A556MP77</accession>
<name>A0A556MP77_9FLAO</name>
<keyword evidence="3" id="KW-1185">Reference proteome</keyword>
<evidence type="ECO:0000313" key="3">
    <source>
        <dbReference type="Proteomes" id="UP000316008"/>
    </source>
</evidence>
<dbReference type="Proteomes" id="UP000316008">
    <property type="component" value="Unassembled WGS sequence"/>
</dbReference>
<reference evidence="2 3" key="1">
    <citation type="submission" date="2019-07" db="EMBL/GenBank/DDBJ databases">
        <authorList>
            <person name="Huq M.A."/>
        </authorList>
    </citation>
    <scope>NUCLEOTIDE SEQUENCE [LARGE SCALE GENOMIC DNA]</scope>
    <source>
        <strain evidence="2 3">MAH-3</strain>
    </source>
</reference>
<dbReference type="SUPFAM" id="SSF53850">
    <property type="entry name" value="Periplasmic binding protein-like II"/>
    <property type="match status" value="1"/>
</dbReference>
<sequence>MNWKIYVLFSGLFIGLHSCVLDEAKPSVHEKVVVYTDFYCPADSLIIKEFEESKKISVQVVYQTAAEIAKTIQKNKFNTGIDVLLLSSDSLRENLYNQSLFSQLRDRNFFRNMDRQFNNNHGFWIPVCHDPLILITEKDSLSNCAPVNWGTFKKDSIHPHIAIKSNLNSYILKLGKTNKFASLINSSAPVHTNYTISTLSQVAERSDKDIHYDQSRCFYYLVENQRFMTNFTSVSLYKYSRNKVASQQFAAFYCRFQHQIASNRNQLSTFKTIQPNFLIRALEIH</sequence>
<dbReference type="OrthoDB" id="9553369at2"/>
<dbReference type="EMBL" id="VLPL01000007">
    <property type="protein sequence ID" value="TSJ41632.1"/>
    <property type="molecule type" value="Genomic_DNA"/>
</dbReference>
<dbReference type="RefSeq" id="WP_144333890.1">
    <property type="nucleotide sequence ID" value="NZ_VLPL01000007.1"/>
</dbReference>
<gene>
    <name evidence="2" type="ORF">FO442_14320</name>
</gene>
<evidence type="ECO:0000313" key="2">
    <source>
        <dbReference type="EMBL" id="TSJ41632.1"/>
    </source>
</evidence>
<protein>
    <submittedName>
        <fullName evidence="2">Uncharacterized protein</fullName>
    </submittedName>
</protein>